<name>A0A0E0FRD5_ORYNI</name>
<evidence type="ECO:0000313" key="3">
    <source>
        <dbReference type="Proteomes" id="UP000006591"/>
    </source>
</evidence>
<dbReference type="EnsemblPlants" id="ONIVA01G30830.1">
    <property type="protein sequence ID" value="ONIVA01G30830.1"/>
    <property type="gene ID" value="ONIVA01G30830"/>
</dbReference>
<dbReference type="HOGENOM" id="CLU_928693_0_0_1"/>
<feature type="region of interest" description="Disordered" evidence="1">
    <location>
        <begin position="1"/>
        <end position="56"/>
    </location>
</feature>
<evidence type="ECO:0000256" key="1">
    <source>
        <dbReference type="SAM" id="MobiDB-lite"/>
    </source>
</evidence>
<accession>A0A0E0FRD5</accession>
<dbReference type="Proteomes" id="UP000006591">
    <property type="component" value="Chromosome 1"/>
</dbReference>
<protein>
    <submittedName>
        <fullName evidence="2">Uncharacterized protein</fullName>
    </submittedName>
</protein>
<reference evidence="2" key="1">
    <citation type="submission" date="2015-04" db="UniProtKB">
        <authorList>
            <consortium name="EnsemblPlants"/>
        </authorList>
    </citation>
    <scope>IDENTIFICATION</scope>
    <source>
        <strain evidence="2">SL10</strain>
    </source>
</reference>
<reference evidence="2" key="2">
    <citation type="submission" date="2018-04" db="EMBL/GenBank/DDBJ databases">
        <title>OnivRS2 (Oryza nivara Reference Sequence Version 2).</title>
        <authorList>
            <person name="Zhang J."/>
            <person name="Kudrna D."/>
            <person name="Lee S."/>
            <person name="Talag J."/>
            <person name="Rajasekar S."/>
            <person name="Welchert J."/>
            <person name="Hsing Y.-I."/>
            <person name="Wing R.A."/>
        </authorList>
    </citation>
    <scope>NUCLEOTIDE SEQUENCE [LARGE SCALE GENOMIC DNA]</scope>
</reference>
<dbReference type="Gramene" id="ONIVA01G30830.1">
    <property type="protein sequence ID" value="ONIVA01G30830.1"/>
    <property type="gene ID" value="ONIVA01G30830"/>
</dbReference>
<proteinExistence type="predicted"/>
<feature type="compositionally biased region" description="Low complexity" evidence="1">
    <location>
        <begin position="20"/>
        <end position="30"/>
    </location>
</feature>
<sequence>MTLCLRPPHAAMTPPSSHPRAIPRSALLASSRRRRTPPRPAPPAPGGSPFRRSPRQRRVVPLSAGALPGITRPPPSSLLPVAVHTTAACPRRRRGGSPFRRSPAWVYPTAPRTRCGTRHSGLRLSSPDDILIPFTCLSNPCEGQRLQLHRLQAIDCGRYNGGDKERFAVISSLLSFAQVATYVLPTIGSSKGIVRRINTQTFLGFTISLLQPTALPALPTTTPTRATAEASHRAEEASQVWNYEERMTICRTKACVEEKGKLAKFVGRGELKGNGSSLQVEESWSGMASASEANGLCCHSRMTLEVLFFFSSYR</sequence>
<dbReference type="AlphaFoldDB" id="A0A0E0FRD5"/>
<keyword evidence="3" id="KW-1185">Reference proteome</keyword>
<evidence type="ECO:0000313" key="2">
    <source>
        <dbReference type="EnsemblPlants" id="ONIVA01G30830.1"/>
    </source>
</evidence>
<dbReference type="OMA" id="ERMTICR"/>
<organism evidence="2">
    <name type="scientific">Oryza nivara</name>
    <name type="common">Indian wild rice</name>
    <name type="synonym">Oryza sativa f. spontanea</name>
    <dbReference type="NCBI Taxonomy" id="4536"/>
    <lineage>
        <taxon>Eukaryota</taxon>
        <taxon>Viridiplantae</taxon>
        <taxon>Streptophyta</taxon>
        <taxon>Embryophyta</taxon>
        <taxon>Tracheophyta</taxon>
        <taxon>Spermatophyta</taxon>
        <taxon>Magnoliopsida</taxon>
        <taxon>Liliopsida</taxon>
        <taxon>Poales</taxon>
        <taxon>Poaceae</taxon>
        <taxon>BOP clade</taxon>
        <taxon>Oryzoideae</taxon>
        <taxon>Oryzeae</taxon>
        <taxon>Oryzinae</taxon>
        <taxon>Oryza</taxon>
    </lineage>
</organism>